<gene>
    <name evidence="2" type="ORF">ZIOFF_045831</name>
</gene>
<dbReference type="PANTHER" id="PTHR47512">
    <property type="entry name" value="EXPRESSED PROTEIN"/>
    <property type="match status" value="1"/>
</dbReference>
<evidence type="ECO:0000256" key="1">
    <source>
        <dbReference type="SAM" id="MobiDB-lite"/>
    </source>
</evidence>
<dbReference type="AlphaFoldDB" id="A0A8J5FZW8"/>
<feature type="region of interest" description="Disordered" evidence="1">
    <location>
        <begin position="111"/>
        <end position="163"/>
    </location>
</feature>
<dbReference type="Proteomes" id="UP000734854">
    <property type="component" value="Unassembled WGS sequence"/>
</dbReference>
<feature type="region of interest" description="Disordered" evidence="1">
    <location>
        <begin position="312"/>
        <end position="348"/>
    </location>
</feature>
<keyword evidence="3" id="KW-1185">Reference proteome</keyword>
<accession>A0A8J5FZW8</accession>
<reference evidence="2 3" key="1">
    <citation type="submission" date="2020-08" db="EMBL/GenBank/DDBJ databases">
        <title>Plant Genome Project.</title>
        <authorList>
            <person name="Zhang R.-G."/>
        </authorList>
    </citation>
    <scope>NUCLEOTIDE SEQUENCE [LARGE SCALE GENOMIC DNA]</scope>
    <source>
        <tissue evidence="2">Rhizome</tissue>
    </source>
</reference>
<dbReference type="EMBL" id="JACMSC010000012">
    <property type="protein sequence ID" value="KAG6497925.1"/>
    <property type="molecule type" value="Genomic_DNA"/>
</dbReference>
<sequence>MSSPLEDPGWFLRESRNQKAVGDAVTSSPTLEVGVLSLRRRRWRWASGFPGRRRSAEVEESRETSNFECIKPPFIPYFPHPSLFSVLPSWIDLSATAFLFDLQWRLHHRQEESQDRKRLPQSPPPTPFKNKQSILNPEIKSKQDDSSQRARSKNGGERHALLDVTNESPIVGLASGSFLPAEKTPLAAAGAAKSRVLAGRGTPGSGEEVLRGQVRTLLQKVEEETEHPSFAHGQPHHLPPSLFPTLLGIDKSPLQLLAPTPANTPQIPGEGDFVPMEIIIASPFVPSQNDHQKAEEILVPQECQLNRALTFDSPEKSDASDDPSTISSCDSISPEKSQDDDSSSVWSNQVNVCTNSVRDEDVEEEGEEENDELDDLCEGLKKMWMEEEKPRLPEFTGKHTRFVYNSDDEIEAEEAVGESKAVSPSVLVLKGLPVPEGKHLRFQEEDETEE</sequence>
<feature type="compositionally biased region" description="Basic and acidic residues" evidence="1">
    <location>
        <begin position="139"/>
        <end position="161"/>
    </location>
</feature>
<evidence type="ECO:0000313" key="3">
    <source>
        <dbReference type="Proteomes" id="UP000734854"/>
    </source>
</evidence>
<proteinExistence type="predicted"/>
<evidence type="ECO:0000313" key="2">
    <source>
        <dbReference type="EMBL" id="KAG6497925.1"/>
    </source>
</evidence>
<name>A0A8J5FZW8_ZINOF</name>
<dbReference type="PANTHER" id="PTHR47512:SF3">
    <property type="entry name" value="CHALCONE-FLAVONONE ISOMERASE FAMILY PROTEIN"/>
    <property type="match status" value="1"/>
</dbReference>
<comment type="caution">
    <text evidence="2">The sequence shown here is derived from an EMBL/GenBank/DDBJ whole genome shotgun (WGS) entry which is preliminary data.</text>
</comment>
<feature type="compositionally biased region" description="Polar residues" evidence="1">
    <location>
        <begin position="322"/>
        <end position="335"/>
    </location>
</feature>
<protein>
    <submittedName>
        <fullName evidence="2">Uncharacterized protein</fullName>
    </submittedName>
</protein>
<organism evidence="2 3">
    <name type="scientific">Zingiber officinale</name>
    <name type="common">Ginger</name>
    <name type="synonym">Amomum zingiber</name>
    <dbReference type="NCBI Taxonomy" id="94328"/>
    <lineage>
        <taxon>Eukaryota</taxon>
        <taxon>Viridiplantae</taxon>
        <taxon>Streptophyta</taxon>
        <taxon>Embryophyta</taxon>
        <taxon>Tracheophyta</taxon>
        <taxon>Spermatophyta</taxon>
        <taxon>Magnoliopsida</taxon>
        <taxon>Liliopsida</taxon>
        <taxon>Zingiberales</taxon>
        <taxon>Zingiberaceae</taxon>
        <taxon>Zingiber</taxon>
    </lineage>
</organism>